<evidence type="ECO:0000256" key="2">
    <source>
        <dbReference type="PIRSR" id="PIRSR605754-1"/>
    </source>
</evidence>
<evidence type="ECO:0000313" key="5">
    <source>
        <dbReference type="Proteomes" id="UP000184185"/>
    </source>
</evidence>
<feature type="transmembrane region" description="Helical" evidence="3">
    <location>
        <begin position="12"/>
        <end position="30"/>
    </location>
</feature>
<keyword evidence="5" id="KW-1185">Reference proteome</keyword>
<sequence length="440" mass="50547">MGVQRKFNYMNLLLILVFVVGLGILLYPNISDFFNQKNSSKSINEYDETVAQMNEETRQVLFKETESYNTTLLSNPVGRFADMTEEMKDDYYGTLDIDGSGMMCYLKIDKLGLNLPVYHGTTEDVLQKYVGHIEGTSLPIGGQGTHCGLSGHRGLPSAVLFTNLDRMEVGDVFSIIVLGEEHFYQIDQIVTVLPNDLSPLAIDPEMDYCTLVTCTPYGENTHRLMIRGARIEDEEAEEIIDNTESATLKYGLTREQVVNAIAAVMGTVFMFVAVPILLFPPVPTPKAYIRPWDDNIEEVCKAAIKVSEMATRANWEMDSVTHEADTFAKRRRWDDTLKYADKLTEDDLERPWDDYDFYDESVDYSEEEEVRLWDDKVLEKVDQDWSVFDRDKNQQNLKFENINEIIDQGKVEESFENLDEYFKEELRIGFELLEKSKKGK</sequence>
<dbReference type="InterPro" id="IPR042002">
    <property type="entry name" value="Sortase_C"/>
</dbReference>
<keyword evidence="1" id="KW-0378">Hydrolase</keyword>
<dbReference type="InterPro" id="IPR023365">
    <property type="entry name" value="Sortase_dom-sf"/>
</dbReference>
<feature type="active site" description="Proton donor/acceptor" evidence="2">
    <location>
        <position position="152"/>
    </location>
</feature>
<keyword evidence="3" id="KW-1133">Transmembrane helix</keyword>
<gene>
    <name evidence="4" type="ORF">SAMN02745725_00395</name>
</gene>
<feature type="transmembrane region" description="Helical" evidence="3">
    <location>
        <begin position="257"/>
        <end position="279"/>
    </location>
</feature>
<dbReference type="NCBIfam" id="NF033745">
    <property type="entry name" value="class_C_sortase"/>
    <property type="match status" value="1"/>
</dbReference>
<evidence type="ECO:0000313" key="4">
    <source>
        <dbReference type="EMBL" id="SHI45799.1"/>
    </source>
</evidence>
<dbReference type="CDD" id="cd05827">
    <property type="entry name" value="Sortase_C"/>
    <property type="match status" value="1"/>
</dbReference>
<dbReference type="NCBIfam" id="TIGR01076">
    <property type="entry name" value="sortase_fam"/>
    <property type="match status" value="1"/>
</dbReference>
<dbReference type="SUPFAM" id="SSF63817">
    <property type="entry name" value="Sortase"/>
    <property type="match status" value="1"/>
</dbReference>
<accession>A0A1M6BAP5</accession>
<dbReference type="Proteomes" id="UP000184185">
    <property type="component" value="Unassembled WGS sequence"/>
</dbReference>
<dbReference type="EMBL" id="FQYQ01000002">
    <property type="protein sequence ID" value="SHI45799.1"/>
    <property type="molecule type" value="Genomic_DNA"/>
</dbReference>
<dbReference type="Pfam" id="PF04203">
    <property type="entry name" value="Sortase"/>
    <property type="match status" value="1"/>
</dbReference>
<evidence type="ECO:0000256" key="1">
    <source>
        <dbReference type="ARBA" id="ARBA00022801"/>
    </source>
</evidence>
<name>A0A1M6BAP5_PSEXY</name>
<keyword evidence="3" id="KW-0812">Transmembrane</keyword>
<keyword evidence="3" id="KW-0472">Membrane</keyword>
<reference evidence="4 5" key="1">
    <citation type="submission" date="2016-11" db="EMBL/GenBank/DDBJ databases">
        <authorList>
            <person name="Jaros S."/>
            <person name="Januszkiewicz K."/>
            <person name="Wedrychowicz H."/>
        </authorList>
    </citation>
    <scope>NUCLEOTIDE SEQUENCE [LARGE SCALE GENOMIC DNA]</scope>
    <source>
        <strain evidence="4 5">DSM 14809</strain>
    </source>
</reference>
<dbReference type="Gene3D" id="2.40.260.10">
    <property type="entry name" value="Sortase"/>
    <property type="match status" value="1"/>
</dbReference>
<organism evidence="4 5">
    <name type="scientific">Pseudobutyrivibrio xylanivorans DSM 14809</name>
    <dbReference type="NCBI Taxonomy" id="1123012"/>
    <lineage>
        <taxon>Bacteria</taxon>
        <taxon>Bacillati</taxon>
        <taxon>Bacillota</taxon>
        <taxon>Clostridia</taxon>
        <taxon>Lachnospirales</taxon>
        <taxon>Lachnospiraceae</taxon>
        <taxon>Pseudobutyrivibrio</taxon>
    </lineage>
</organism>
<dbReference type="InterPro" id="IPR005754">
    <property type="entry name" value="Sortase"/>
</dbReference>
<evidence type="ECO:0000256" key="3">
    <source>
        <dbReference type="SAM" id="Phobius"/>
    </source>
</evidence>
<protein>
    <submittedName>
        <fullName evidence="4">Sortase A</fullName>
    </submittedName>
</protein>
<feature type="active site" description="Acyl-thioester intermediate" evidence="2">
    <location>
        <position position="214"/>
    </location>
</feature>
<proteinExistence type="predicted"/>
<dbReference type="AlphaFoldDB" id="A0A1M6BAP5"/>
<dbReference type="GO" id="GO:0016787">
    <property type="term" value="F:hydrolase activity"/>
    <property type="evidence" value="ECO:0007669"/>
    <property type="project" value="UniProtKB-KW"/>
</dbReference>